<dbReference type="Proteomes" id="UP000053675">
    <property type="component" value="Unassembled WGS sequence"/>
</dbReference>
<protein>
    <submittedName>
        <fullName evidence="2">Uncharacterized protein</fullName>
    </submittedName>
</protein>
<evidence type="ECO:0000256" key="1">
    <source>
        <dbReference type="SAM" id="MobiDB-lite"/>
    </source>
</evidence>
<dbReference type="STRING" id="472175.EL18_02088"/>
<accession>A0A084UDL0</accession>
<dbReference type="AlphaFoldDB" id="A0A084UDL0"/>
<comment type="caution">
    <text evidence="2">The sequence shown here is derived from an EMBL/GenBank/DDBJ whole genome shotgun (WGS) entry which is preliminary data.</text>
</comment>
<gene>
    <name evidence="2" type="ORF">EL18_02088</name>
</gene>
<keyword evidence="3" id="KW-1185">Reference proteome</keyword>
<feature type="region of interest" description="Disordered" evidence="1">
    <location>
        <begin position="1"/>
        <end position="35"/>
    </location>
</feature>
<feature type="region of interest" description="Disordered" evidence="1">
    <location>
        <begin position="138"/>
        <end position="157"/>
    </location>
</feature>
<name>A0A084UDL0_9HYPH</name>
<evidence type="ECO:0000313" key="3">
    <source>
        <dbReference type="Proteomes" id="UP000053675"/>
    </source>
</evidence>
<sequence>MTKARTRAAKRRAGRPRKECVRTPSGQPSRAKEHDTEYKLMMEAATWKRRQIWVEPELDDDGKVKVPGYWKTDPKLPWDKARLQEYGSVIHAWHYASRNHRSEWPDAGKFTQQHLNTAEQIQQCYQAYKGAMAIKQGRSVTDDSPRGGVDGADPFAPEREERDLRAIENWKAIRHEILKSGPFGMMAVQTVVLDNKEVPSLIGDLRLALNAVARLWERRRAA</sequence>
<reference evidence="2 3" key="1">
    <citation type="submission" date="2014-05" db="EMBL/GenBank/DDBJ databases">
        <title>Draft Genome Sequence of Nitratireductor basaltis Strain UMTGB225, A Marine Bacterium Isolated from Green Barrel Tunicate.</title>
        <authorList>
            <person name="Gan H.Y."/>
        </authorList>
    </citation>
    <scope>NUCLEOTIDE SEQUENCE [LARGE SCALE GENOMIC DNA]</scope>
    <source>
        <strain evidence="2 3">UMTGB225</strain>
    </source>
</reference>
<organism evidence="2 3">
    <name type="scientific">Nitratireductor basaltis</name>
    <dbReference type="NCBI Taxonomy" id="472175"/>
    <lineage>
        <taxon>Bacteria</taxon>
        <taxon>Pseudomonadati</taxon>
        <taxon>Pseudomonadota</taxon>
        <taxon>Alphaproteobacteria</taxon>
        <taxon>Hyphomicrobiales</taxon>
        <taxon>Phyllobacteriaceae</taxon>
        <taxon>Nitratireductor</taxon>
    </lineage>
</organism>
<evidence type="ECO:0000313" key="2">
    <source>
        <dbReference type="EMBL" id="KFB11046.1"/>
    </source>
</evidence>
<feature type="compositionally biased region" description="Basic residues" evidence="1">
    <location>
        <begin position="1"/>
        <end position="15"/>
    </location>
</feature>
<dbReference type="EMBL" id="JMQM01000001">
    <property type="protein sequence ID" value="KFB11046.1"/>
    <property type="molecule type" value="Genomic_DNA"/>
</dbReference>
<proteinExistence type="predicted"/>